<accession>A0AAV7G656</accession>
<evidence type="ECO:0000256" key="1">
    <source>
        <dbReference type="SAM" id="SignalP"/>
    </source>
</evidence>
<feature type="chain" id="PRO_5043361435" evidence="1">
    <location>
        <begin position="23"/>
        <end position="114"/>
    </location>
</feature>
<proteinExistence type="predicted"/>
<evidence type="ECO:0000313" key="2">
    <source>
        <dbReference type="EMBL" id="KAH0451220.1"/>
    </source>
</evidence>
<reference evidence="2 3" key="1">
    <citation type="journal article" date="2021" name="Hortic Res">
        <title>Chromosome-scale assembly of the Dendrobium chrysotoxum genome enhances the understanding of orchid evolution.</title>
        <authorList>
            <person name="Zhang Y."/>
            <person name="Zhang G.Q."/>
            <person name="Zhang D."/>
            <person name="Liu X.D."/>
            <person name="Xu X.Y."/>
            <person name="Sun W.H."/>
            <person name="Yu X."/>
            <person name="Zhu X."/>
            <person name="Wang Z.W."/>
            <person name="Zhao X."/>
            <person name="Zhong W.Y."/>
            <person name="Chen H."/>
            <person name="Yin W.L."/>
            <person name="Huang T."/>
            <person name="Niu S.C."/>
            <person name="Liu Z.J."/>
        </authorList>
    </citation>
    <scope>NUCLEOTIDE SEQUENCE [LARGE SCALE GENOMIC DNA]</scope>
    <source>
        <strain evidence="2">Lindl</strain>
    </source>
</reference>
<gene>
    <name evidence="2" type="ORF">IEQ34_018519</name>
</gene>
<keyword evidence="3" id="KW-1185">Reference proteome</keyword>
<organism evidence="2 3">
    <name type="scientific">Dendrobium chrysotoxum</name>
    <name type="common">Orchid</name>
    <dbReference type="NCBI Taxonomy" id="161865"/>
    <lineage>
        <taxon>Eukaryota</taxon>
        <taxon>Viridiplantae</taxon>
        <taxon>Streptophyta</taxon>
        <taxon>Embryophyta</taxon>
        <taxon>Tracheophyta</taxon>
        <taxon>Spermatophyta</taxon>
        <taxon>Magnoliopsida</taxon>
        <taxon>Liliopsida</taxon>
        <taxon>Asparagales</taxon>
        <taxon>Orchidaceae</taxon>
        <taxon>Epidendroideae</taxon>
        <taxon>Malaxideae</taxon>
        <taxon>Dendrobiinae</taxon>
        <taxon>Dendrobium</taxon>
    </lineage>
</organism>
<protein>
    <submittedName>
        <fullName evidence="2">Uncharacterized protein</fullName>
    </submittedName>
</protein>
<dbReference type="Proteomes" id="UP000775213">
    <property type="component" value="Unassembled WGS sequence"/>
</dbReference>
<name>A0AAV7G656_DENCH</name>
<dbReference type="EMBL" id="JAGFBR010000017">
    <property type="protein sequence ID" value="KAH0451220.1"/>
    <property type="molecule type" value="Genomic_DNA"/>
</dbReference>
<sequence length="114" mass="13017">MFTAGFCLPLVICWLFDSVGHGQSNNSGRSRGYYEEFHNFDYQLKLLFSILKFGESSKHLLTMDLLSKPLSSLLIQALTSSFGYEPHPGFRAHIHARIEADRKEWEASKMTKTS</sequence>
<keyword evidence="1" id="KW-0732">Signal</keyword>
<comment type="caution">
    <text evidence="2">The sequence shown here is derived from an EMBL/GenBank/DDBJ whole genome shotgun (WGS) entry which is preliminary data.</text>
</comment>
<evidence type="ECO:0000313" key="3">
    <source>
        <dbReference type="Proteomes" id="UP000775213"/>
    </source>
</evidence>
<dbReference type="AlphaFoldDB" id="A0AAV7G656"/>
<feature type="signal peptide" evidence="1">
    <location>
        <begin position="1"/>
        <end position="22"/>
    </location>
</feature>